<evidence type="ECO:0000256" key="10">
    <source>
        <dbReference type="HAMAP-Rule" id="MF_01486"/>
    </source>
</evidence>
<gene>
    <name evidence="10" type="primary">recC</name>
    <name evidence="12" type="ORF">A1OK_07545</name>
</gene>
<feature type="domain" description="RecC C-terminal" evidence="11">
    <location>
        <begin position="832"/>
        <end position="1056"/>
    </location>
</feature>
<dbReference type="SUPFAM" id="SSF52540">
    <property type="entry name" value="P-loop containing nucleoside triphosphate hydrolases"/>
    <property type="match status" value="2"/>
</dbReference>
<evidence type="ECO:0000313" key="12">
    <source>
        <dbReference type="EMBL" id="OEE62397.1"/>
    </source>
</evidence>
<evidence type="ECO:0000256" key="6">
    <source>
        <dbReference type="ARBA" id="ARBA00022839"/>
    </source>
</evidence>
<dbReference type="InterPro" id="IPR011335">
    <property type="entry name" value="Restrct_endonuc-II-like"/>
</dbReference>
<evidence type="ECO:0000256" key="3">
    <source>
        <dbReference type="ARBA" id="ARBA00022763"/>
    </source>
</evidence>
<evidence type="ECO:0000256" key="9">
    <source>
        <dbReference type="ARBA" id="ARBA00023204"/>
    </source>
</evidence>
<dbReference type="InterPro" id="IPR041500">
    <property type="entry name" value="RecC_C"/>
</dbReference>
<evidence type="ECO:0000256" key="4">
    <source>
        <dbReference type="ARBA" id="ARBA00022801"/>
    </source>
</evidence>
<organism evidence="12 13">
    <name type="scientific">Enterovibrio norvegicus FF-454</name>
    <dbReference type="NCBI Taxonomy" id="1185651"/>
    <lineage>
        <taxon>Bacteria</taxon>
        <taxon>Pseudomonadati</taxon>
        <taxon>Pseudomonadota</taxon>
        <taxon>Gammaproteobacteria</taxon>
        <taxon>Vibrionales</taxon>
        <taxon>Vibrionaceae</taxon>
        <taxon>Enterovibrio</taxon>
    </lineage>
</organism>
<dbReference type="InterPro" id="IPR006697">
    <property type="entry name" value="RecC"/>
</dbReference>
<evidence type="ECO:0000256" key="5">
    <source>
        <dbReference type="ARBA" id="ARBA00022806"/>
    </source>
</evidence>
<evidence type="ECO:0000313" key="13">
    <source>
        <dbReference type="Proteomes" id="UP000095039"/>
    </source>
</evidence>
<proteinExistence type="inferred from homology"/>
<dbReference type="Gene3D" id="1.10.10.990">
    <property type="match status" value="1"/>
</dbReference>
<evidence type="ECO:0000256" key="7">
    <source>
        <dbReference type="ARBA" id="ARBA00022840"/>
    </source>
</evidence>
<sequence length="1131" mass="128333">MFTVYHSNQLDLLKSLLVAIVQQKPLDNPFQKEIILVQSPGMAQWLKLEMAKEQGIVANVEFPLPATFIWQMFTHILDGVPQRSFFNKEAMTWKLMKVLPAMLDEPDFAELKRYLEDDIDQQKLYQLAGKIADIYDQYLVYRPEWIKAWENEKPVPELEEEKNWQPLLWQALYDYTLQQGQSPFHRANLYEEFIDTLSSHSSKPEGLAGIERVFVFGISALPPRYLDALKALGQHVDVHYMFTNPCRYFWGDIRDKRYLAKRAAAMDSRISRTNGDDEPAQFSLPLGGEDDAAEIGNSLLASMGKLGRDNLLLISELQCHEVDQGFVDIPRHSLLQQIQADILDLIEPGNVLETLTSQSKQEISPDDRSVTIEVCHSPMREVEVLHDRLLDMLESDPSLTPRDIVVMVADINAYSPAIQSVFGNAPGERYIPFSISDRSADQESPILTTFLRLLGLPDSRCSAAELLEILEVPSVLRRFGFDHRQFEKVKFWVEEAGIRWGLDDQTATHFSLPDQHQNTWQFGLNRMLLGYAMPSEKGLYNDVLAYDEVQGLEADVAGKLGEFFRVLNAAQTALTQTKIGEDWVQTLTALFDDMFALDTDEELAGRLIRDQLDNWLTQLDDAGFSQTLSLAIVRDYLKEKLGGERVSQRFLAGQVNFCTLMPMRSIPFNVVCLLGMNDGDYPRTIAPVGFDLMAGRTRAGDRSRRDDDRYLFLEALQSAQQRLYISYVGRSVQDNSEKVPSVLISELLDYCRQGYCLQGDTALPEFESGEKLLSCLVHNNPLVPFSRVAFSSERQSYAAEWLPAAKGEGKLAASFLGEQALTAESEADFGIVELAELQRFWRLPVQYFFNRRLKVFFEAPSGAMEDVEPFALDNLQRYQLRDALLSHVIEHDDSEESLNRFFQLQKASGALPLSHFGELTLESEQAGILAMYERLKPYFSERRQPLEINLSIPTSRGTVLLQGWLDERYRVGRVLFRSGKVRARDRLAAWIDHLCQCAAGDMTETRFIGVDEEVILTPIPAADAVAYLTFYLEQYDEGTERPMAYLPNTALAGLLACIDKKGNWSDDDVVRDKAKIKMRAAFDGGYITTGEGENAYVRRVWPQASDQLLDDVLAWGENVLLPALNAEKKED</sequence>
<keyword evidence="6 10" id="KW-0269">Exonuclease</keyword>
<keyword evidence="13" id="KW-1185">Reference proteome</keyword>
<dbReference type="Proteomes" id="UP000095039">
    <property type="component" value="Unassembled WGS sequence"/>
</dbReference>
<dbReference type="Gene3D" id="1.10.10.160">
    <property type="match status" value="1"/>
</dbReference>
<comment type="function">
    <text evidence="10">A helicase/nuclease that prepares dsDNA breaks (DSB) for recombinational DNA repair. Binds to DSBs and unwinds DNA via a highly rapid and processive ATP-dependent bidirectional helicase activity. Unwinds dsDNA until it encounters a Chi (crossover hotspot instigator) sequence from the 3' direction. Cuts ssDNA a few nucleotides 3' to the Chi site. The properties and activities of the enzyme are changed at Chi. The Chi-altered holoenzyme produces a long 3'-ssDNA overhang and facilitates RecA-binding to the ssDNA for homologous DNA recombination and repair. Holoenzyme degrades any linearized DNA that is unable to undergo homologous recombination. In the holoenzyme this subunit recognizes the wild-type Chi sequence, and when added to isolated RecB increases its ATP-dependent helicase processivity.</text>
</comment>
<comment type="caution">
    <text evidence="12">The sequence shown here is derived from an EMBL/GenBank/DDBJ whole genome shotgun (WGS) entry which is preliminary data.</text>
</comment>
<dbReference type="EMBL" id="AJWN02000038">
    <property type="protein sequence ID" value="OEE62397.1"/>
    <property type="molecule type" value="Genomic_DNA"/>
</dbReference>
<dbReference type="Gene3D" id="3.40.50.10930">
    <property type="match status" value="1"/>
</dbReference>
<accession>A0A1E5CAE8</accession>
<dbReference type="FunFam" id="3.40.50.300:FF:001153">
    <property type="entry name" value="RecBCD enzyme subunit RecC"/>
    <property type="match status" value="1"/>
</dbReference>
<comment type="miscellaneous">
    <text evidence="10">In the RecBCD complex, RecB has a slow 3'-5' helicase, an exonuclease activity and loads RecA onto ssDNA, RecD has a fast 5'-3' helicase activity, while RecC stimulates the ATPase and processivity of the RecB helicase and contributes to recognition of the Chi site.</text>
</comment>
<keyword evidence="9 10" id="KW-0234">DNA repair</keyword>
<dbReference type="Pfam" id="PF04257">
    <property type="entry name" value="Exonuc_V_gamma"/>
    <property type="match status" value="1"/>
</dbReference>
<comment type="subunit">
    <text evidence="10">Heterotrimer of RecB, RecC and RecD. All subunits contribute to DNA-binding.</text>
</comment>
<dbReference type="InterPro" id="IPR027417">
    <property type="entry name" value="P-loop_NTPase"/>
</dbReference>
<name>A0A1E5CAE8_9GAMM</name>
<dbReference type="NCBIfam" id="NF008289">
    <property type="entry name" value="PRK11069.1"/>
    <property type="match status" value="1"/>
</dbReference>
<evidence type="ECO:0000256" key="8">
    <source>
        <dbReference type="ARBA" id="ARBA00023125"/>
    </source>
</evidence>
<dbReference type="GO" id="GO:0009338">
    <property type="term" value="C:exodeoxyribonuclease V complex"/>
    <property type="evidence" value="ECO:0007669"/>
    <property type="project" value="InterPro"/>
</dbReference>
<dbReference type="AlphaFoldDB" id="A0A1E5CAE8"/>
<dbReference type="CDD" id="cd22353">
    <property type="entry name" value="RecC_C-like"/>
    <property type="match status" value="1"/>
</dbReference>
<dbReference type="PANTHER" id="PTHR30591:SF1">
    <property type="entry name" value="RECBCD ENZYME SUBUNIT RECC"/>
    <property type="match status" value="1"/>
</dbReference>
<keyword evidence="3 10" id="KW-0227">DNA damage</keyword>
<keyword evidence="8 10" id="KW-0238">DNA-binding</keyword>
<dbReference type="GO" id="GO:0000724">
    <property type="term" value="P:double-strand break repair via homologous recombination"/>
    <property type="evidence" value="ECO:0007669"/>
    <property type="project" value="UniProtKB-UniRule"/>
</dbReference>
<keyword evidence="7 10" id="KW-0067">ATP-binding</keyword>
<dbReference type="HAMAP" id="MF_01486">
    <property type="entry name" value="RecC"/>
    <property type="match status" value="1"/>
</dbReference>
<evidence type="ECO:0000256" key="1">
    <source>
        <dbReference type="ARBA" id="ARBA00022722"/>
    </source>
</evidence>
<comment type="similarity">
    <text evidence="10">Belongs to the RecC family.</text>
</comment>
<dbReference type="Gene3D" id="3.40.50.300">
    <property type="entry name" value="P-loop containing nucleotide triphosphate hydrolases"/>
    <property type="match status" value="2"/>
</dbReference>
<dbReference type="GO" id="GO:0005524">
    <property type="term" value="F:ATP binding"/>
    <property type="evidence" value="ECO:0007669"/>
    <property type="project" value="UniProtKB-UniRule"/>
</dbReference>
<keyword evidence="2 10" id="KW-0547">Nucleotide-binding</keyword>
<dbReference type="PANTHER" id="PTHR30591">
    <property type="entry name" value="RECBCD ENZYME SUBUNIT RECC"/>
    <property type="match status" value="1"/>
</dbReference>
<evidence type="ECO:0000256" key="2">
    <source>
        <dbReference type="ARBA" id="ARBA00022741"/>
    </source>
</evidence>
<dbReference type="RefSeq" id="WP_016959380.1">
    <property type="nucleotide sequence ID" value="NZ_AJWN02000038.1"/>
</dbReference>
<keyword evidence="1 10" id="KW-0540">Nuclease</keyword>
<dbReference type="SUPFAM" id="SSF52980">
    <property type="entry name" value="Restriction endonuclease-like"/>
    <property type="match status" value="1"/>
</dbReference>
<evidence type="ECO:0000259" key="11">
    <source>
        <dbReference type="Pfam" id="PF17946"/>
    </source>
</evidence>
<dbReference type="GO" id="GO:0003677">
    <property type="term" value="F:DNA binding"/>
    <property type="evidence" value="ECO:0007669"/>
    <property type="project" value="UniProtKB-UniRule"/>
</dbReference>
<dbReference type="InterPro" id="IPR013986">
    <property type="entry name" value="DExx_box_DNA_helicase_dom_sf"/>
</dbReference>
<protein>
    <recommendedName>
        <fullName evidence="10">RecBCD enzyme subunit RecC</fullName>
    </recommendedName>
    <alternativeName>
        <fullName evidence="10">Exonuclease V subunit RecC</fullName>
        <shortName evidence="10">ExoV subunit RecC</shortName>
    </alternativeName>
    <alternativeName>
        <fullName evidence="10">Helicase/nuclease RecBCD subunit RecC</fullName>
    </alternativeName>
</protein>
<dbReference type="Pfam" id="PF17946">
    <property type="entry name" value="RecC_C"/>
    <property type="match status" value="1"/>
</dbReference>
<dbReference type="GO" id="GO:0003678">
    <property type="term" value="F:DNA helicase activity"/>
    <property type="evidence" value="ECO:0007669"/>
    <property type="project" value="UniProtKB-UniRule"/>
</dbReference>
<dbReference type="PIRSF" id="PIRSF000980">
    <property type="entry name" value="RecC"/>
    <property type="match status" value="1"/>
</dbReference>
<dbReference type="GO" id="GO:0008854">
    <property type="term" value="F:exodeoxyribonuclease V activity"/>
    <property type="evidence" value="ECO:0007669"/>
    <property type="project" value="InterPro"/>
</dbReference>
<keyword evidence="4 10" id="KW-0378">Hydrolase</keyword>
<dbReference type="NCBIfam" id="TIGR01450">
    <property type="entry name" value="recC"/>
    <property type="match status" value="1"/>
</dbReference>
<keyword evidence="5 10" id="KW-0347">Helicase</keyword>
<reference evidence="12 13" key="1">
    <citation type="journal article" date="2012" name="Science">
        <title>Ecological populations of bacteria act as socially cohesive units of antibiotic production and resistance.</title>
        <authorList>
            <person name="Cordero O.X."/>
            <person name="Wildschutte H."/>
            <person name="Kirkup B."/>
            <person name="Proehl S."/>
            <person name="Ngo L."/>
            <person name="Hussain F."/>
            <person name="Le Roux F."/>
            <person name="Mincer T."/>
            <person name="Polz M.F."/>
        </authorList>
    </citation>
    <scope>NUCLEOTIDE SEQUENCE [LARGE SCALE GENOMIC DNA]</scope>
    <source>
        <strain evidence="12 13">FF-454</strain>
    </source>
</reference>